<keyword evidence="2" id="KW-1133">Transmembrane helix</keyword>
<feature type="transmembrane region" description="Helical" evidence="2">
    <location>
        <begin position="466"/>
        <end position="485"/>
    </location>
</feature>
<dbReference type="Proteomes" id="UP001159405">
    <property type="component" value="Unassembled WGS sequence"/>
</dbReference>
<feature type="transmembrane region" description="Helical" evidence="2">
    <location>
        <begin position="506"/>
        <end position="527"/>
    </location>
</feature>
<name>A0ABN8N214_9CNID</name>
<feature type="non-terminal residue" evidence="3">
    <location>
        <position position="1"/>
    </location>
</feature>
<organism evidence="3 4">
    <name type="scientific">Porites lobata</name>
    <dbReference type="NCBI Taxonomy" id="104759"/>
    <lineage>
        <taxon>Eukaryota</taxon>
        <taxon>Metazoa</taxon>
        <taxon>Cnidaria</taxon>
        <taxon>Anthozoa</taxon>
        <taxon>Hexacorallia</taxon>
        <taxon>Scleractinia</taxon>
        <taxon>Fungiina</taxon>
        <taxon>Poritidae</taxon>
        <taxon>Porites</taxon>
    </lineage>
</organism>
<dbReference type="PANTHER" id="PTHR33444:SF2">
    <property type="entry name" value="MARVEL DOMAIN-CONTAINING PROTEIN"/>
    <property type="match status" value="1"/>
</dbReference>
<keyword evidence="4" id="KW-1185">Reference proteome</keyword>
<keyword evidence="2" id="KW-0812">Transmembrane</keyword>
<dbReference type="PANTHER" id="PTHR33444">
    <property type="entry name" value="SI:DKEY-19B23.12-RELATED"/>
    <property type="match status" value="1"/>
</dbReference>
<keyword evidence="2" id="KW-0472">Membrane</keyword>
<protein>
    <submittedName>
        <fullName evidence="3">Uncharacterized protein</fullName>
    </submittedName>
</protein>
<feature type="compositionally biased region" description="Basic and acidic residues" evidence="1">
    <location>
        <begin position="327"/>
        <end position="338"/>
    </location>
</feature>
<sequence length="582" mass="64903">GVKSARVRLDVLLKDLSKKTEESSEDETSSTVARSKHFSSIKDNNCFGWSLHNRCFFFTFFRLAQNVDVECQTRTTEEDTEKKSLFLWKTPRKRRKKDMGVDDGESGSQNRKFIGIFVMKLFDRSVDFAQFSEDTPLYALARAWMQNKPYGTKLSDSQDGNLDGDSPSNSQESALSSSSHSNGEGDPSNVYSFPDPIKSVEDFDMNVCHPDEPLSLDIHYDLNKAPSLNDLKRNHIERWKKVKSKCIFTYFPYCLSALTPALTFKLKLLCSFFCISAVHITFILCQLSVDICLSTHYAKRPMSVGIAFSTLLRFVLSTIIISATEERGTRSSSDRDAPVEPYPGGPPTYGTERGAAPPTYDEATGPPPSYQSLFGEIKDARHGSSSVLDFLKKLILILAGTIGCTIAIGLVMAIPIAMIVIGKLSIVWGGGATLKLTSPPNDSIYSLHCINLGAEYKNDCPIERKIPIYLIVAGSIGVFRNLISLCQRAKKSDNDEGEEEKKQNPVTSILDCFLFAWFICGNVWIYSNYKDVIHDNMDSQYYCDETLYAFAFWITTATYILIGVMCCCVCCVGVCAAIFSEE</sequence>
<reference evidence="3 4" key="1">
    <citation type="submission" date="2022-05" db="EMBL/GenBank/DDBJ databases">
        <authorList>
            <consortium name="Genoscope - CEA"/>
            <person name="William W."/>
        </authorList>
    </citation>
    <scope>NUCLEOTIDE SEQUENCE [LARGE SCALE GENOMIC DNA]</scope>
</reference>
<dbReference type="Pfam" id="PF15306">
    <property type="entry name" value="LIN37"/>
    <property type="match status" value="1"/>
</dbReference>
<feature type="region of interest" description="Disordered" evidence="1">
    <location>
        <begin position="152"/>
        <end position="188"/>
    </location>
</feature>
<dbReference type="EMBL" id="CALNXK010000007">
    <property type="protein sequence ID" value="CAH3039133.1"/>
    <property type="molecule type" value="Genomic_DNA"/>
</dbReference>
<evidence type="ECO:0000313" key="4">
    <source>
        <dbReference type="Proteomes" id="UP001159405"/>
    </source>
</evidence>
<feature type="region of interest" description="Disordered" evidence="1">
    <location>
        <begin position="327"/>
        <end position="361"/>
    </location>
</feature>
<feature type="transmembrane region" description="Helical" evidence="2">
    <location>
        <begin position="301"/>
        <end position="323"/>
    </location>
</feature>
<feature type="transmembrane region" description="Helical" evidence="2">
    <location>
        <begin position="547"/>
        <end position="579"/>
    </location>
</feature>
<evidence type="ECO:0000256" key="1">
    <source>
        <dbReference type="SAM" id="MobiDB-lite"/>
    </source>
</evidence>
<dbReference type="InterPro" id="IPR040350">
    <property type="entry name" value="TMEM272"/>
</dbReference>
<feature type="transmembrane region" description="Helical" evidence="2">
    <location>
        <begin position="394"/>
        <end position="421"/>
    </location>
</feature>
<evidence type="ECO:0000313" key="3">
    <source>
        <dbReference type="EMBL" id="CAH3039133.1"/>
    </source>
</evidence>
<proteinExistence type="predicted"/>
<evidence type="ECO:0000256" key="2">
    <source>
        <dbReference type="SAM" id="Phobius"/>
    </source>
</evidence>
<accession>A0ABN8N214</accession>
<dbReference type="InterPro" id="IPR028226">
    <property type="entry name" value="LIN37"/>
</dbReference>
<gene>
    <name evidence="3" type="ORF">PLOB_00042987</name>
</gene>
<feature type="transmembrane region" description="Helical" evidence="2">
    <location>
        <begin position="268"/>
        <end position="289"/>
    </location>
</feature>
<comment type="caution">
    <text evidence="3">The sequence shown here is derived from an EMBL/GenBank/DDBJ whole genome shotgun (WGS) entry which is preliminary data.</text>
</comment>
<feature type="compositionally biased region" description="Low complexity" evidence="1">
    <location>
        <begin position="166"/>
        <end position="181"/>
    </location>
</feature>